<dbReference type="GO" id="GO:0016787">
    <property type="term" value="F:hydrolase activity"/>
    <property type="evidence" value="ECO:0007669"/>
    <property type="project" value="UniProtKB-KW"/>
</dbReference>
<evidence type="ECO:0000256" key="2">
    <source>
        <dbReference type="ARBA" id="ARBA00022729"/>
    </source>
</evidence>
<dbReference type="InterPro" id="IPR029058">
    <property type="entry name" value="AB_hydrolase_fold"/>
</dbReference>
<gene>
    <name evidence="7" type="ORF">SAMN05216377_102417</name>
</gene>
<name>A0A1G7GPE9_PSEOR</name>
<protein>
    <submittedName>
        <fullName evidence="7">Alpha/beta hydrolase fold</fullName>
    </submittedName>
</protein>
<evidence type="ECO:0000256" key="1">
    <source>
        <dbReference type="ARBA" id="ARBA00010088"/>
    </source>
</evidence>
<dbReference type="SUPFAM" id="SSF53474">
    <property type="entry name" value="alpha/beta-Hydrolases"/>
    <property type="match status" value="1"/>
</dbReference>
<evidence type="ECO:0000259" key="5">
    <source>
        <dbReference type="Pfam" id="PF00561"/>
    </source>
</evidence>
<dbReference type="InterPro" id="IPR051601">
    <property type="entry name" value="Serine_prot/Carboxylest_S33"/>
</dbReference>
<dbReference type="PANTHER" id="PTHR43248">
    <property type="entry name" value="2-SUCCINYL-6-HYDROXY-2,4-CYCLOHEXADIENE-1-CARBOXYLATE SYNTHASE"/>
    <property type="match status" value="1"/>
</dbReference>
<evidence type="ECO:0000256" key="4">
    <source>
        <dbReference type="SAM" id="MobiDB-lite"/>
    </source>
</evidence>
<sequence length="332" mass="34412">MGRAGVDDAAGPDAESLAASTARACTANAPDLVHTTTPNLARDMDRLREALGVERISYYGTSGGTTLGTTYASLFPDRVDRMVLDSVDDDTVGRQAAFRAADRAIDARFAQLPLPGPDPRARYLALLARLDREVVLFDGVRATSDALRSLLAAALRSDAAVPLLVDAVRHLDGLPGAPTEAEPAQRLGPEPAPDPGAERVASAFLGITCADPDWSHDPADYRAAVAADAAAYPVSGGARAVITACAYWTGPPTPRVPLTDSGPRNILILQNEVDPATPLDGARATRAALGDRPAMITTGVGGHGVLGRSPCATDAAVAWLVGGELPPGDRRC</sequence>
<dbReference type="Gene3D" id="3.40.50.1820">
    <property type="entry name" value="alpha/beta hydrolase"/>
    <property type="match status" value="1"/>
</dbReference>
<dbReference type="PANTHER" id="PTHR43248:SF29">
    <property type="entry name" value="TRIPEPTIDYL AMINOPEPTIDASE"/>
    <property type="match status" value="1"/>
</dbReference>
<evidence type="ECO:0000256" key="3">
    <source>
        <dbReference type="ARBA" id="ARBA00022801"/>
    </source>
</evidence>
<feature type="region of interest" description="Disordered" evidence="4">
    <location>
        <begin position="175"/>
        <end position="194"/>
    </location>
</feature>
<dbReference type="InterPro" id="IPR013595">
    <property type="entry name" value="Pept_S33_TAP-like_C"/>
</dbReference>
<dbReference type="Pfam" id="PF00561">
    <property type="entry name" value="Abhydrolase_1"/>
    <property type="match status" value="1"/>
</dbReference>
<accession>A0A1G7GPE9</accession>
<organism evidence="7 8">
    <name type="scientific">Pseudonocardia oroxyli</name>
    <dbReference type="NCBI Taxonomy" id="366584"/>
    <lineage>
        <taxon>Bacteria</taxon>
        <taxon>Bacillati</taxon>
        <taxon>Actinomycetota</taxon>
        <taxon>Actinomycetes</taxon>
        <taxon>Pseudonocardiales</taxon>
        <taxon>Pseudonocardiaceae</taxon>
        <taxon>Pseudonocardia</taxon>
    </lineage>
</organism>
<keyword evidence="2" id="KW-0732">Signal</keyword>
<feature type="domain" description="Peptidase S33 tripeptidyl aminopeptidase-like C-terminal" evidence="6">
    <location>
        <begin position="242"/>
        <end position="332"/>
    </location>
</feature>
<keyword evidence="3 7" id="KW-0378">Hydrolase</keyword>
<keyword evidence="8" id="KW-1185">Reference proteome</keyword>
<dbReference type="Pfam" id="PF08386">
    <property type="entry name" value="Abhydrolase_4"/>
    <property type="match status" value="1"/>
</dbReference>
<reference evidence="7 8" key="1">
    <citation type="submission" date="2016-10" db="EMBL/GenBank/DDBJ databases">
        <authorList>
            <person name="de Groot N.N."/>
        </authorList>
    </citation>
    <scope>NUCLEOTIDE SEQUENCE [LARGE SCALE GENOMIC DNA]</scope>
    <source>
        <strain evidence="7 8">CGMCC 4.3143</strain>
    </source>
</reference>
<proteinExistence type="inferred from homology"/>
<dbReference type="Proteomes" id="UP000198967">
    <property type="component" value="Unassembled WGS sequence"/>
</dbReference>
<feature type="domain" description="AB hydrolase-1" evidence="5">
    <location>
        <begin position="35"/>
        <end position="109"/>
    </location>
</feature>
<evidence type="ECO:0000259" key="6">
    <source>
        <dbReference type="Pfam" id="PF08386"/>
    </source>
</evidence>
<evidence type="ECO:0000313" key="8">
    <source>
        <dbReference type="Proteomes" id="UP000198967"/>
    </source>
</evidence>
<dbReference type="AlphaFoldDB" id="A0A1G7GPE9"/>
<evidence type="ECO:0000313" key="7">
    <source>
        <dbReference type="EMBL" id="SDE90035.1"/>
    </source>
</evidence>
<dbReference type="InterPro" id="IPR000073">
    <property type="entry name" value="AB_hydrolase_1"/>
</dbReference>
<dbReference type="STRING" id="366584.SAMN05216377_102417"/>
<dbReference type="EMBL" id="FNBE01000002">
    <property type="protein sequence ID" value="SDE90035.1"/>
    <property type="molecule type" value="Genomic_DNA"/>
</dbReference>
<dbReference type="OrthoDB" id="4447445at2"/>
<comment type="similarity">
    <text evidence="1">Belongs to the peptidase S33 family.</text>
</comment>